<dbReference type="AlphaFoldDB" id="A0A183KTR2"/>
<proteinExistence type="predicted"/>
<dbReference type="EMBL" id="UZAK01041030">
    <property type="protein sequence ID" value="VDP65861.1"/>
    <property type="molecule type" value="Genomic_DNA"/>
</dbReference>
<organism evidence="4">
    <name type="scientific">Schistosoma curassoni</name>
    <dbReference type="NCBI Taxonomy" id="6186"/>
    <lineage>
        <taxon>Eukaryota</taxon>
        <taxon>Metazoa</taxon>
        <taxon>Spiralia</taxon>
        <taxon>Lophotrochozoa</taxon>
        <taxon>Platyhelminthes</taxon>
        <taxon>Trematoda</taxon>
        <taxon>Digenea</taxon>
        <taxon>Strigeidida</taxon>
        <taxon>Schistosomatoidea</taxon>
        <taxon>Schistosomatidae</taxon>
        <taxon>Schistosoma</taxon>
    </lineage>
</organism>
<gene>
    <name evidence="2" type="ORF">SCUD_LOCUS18452</name>
</gene>
<evidence type="ECO:0000313" key="3">
    <source>
        <dbReference type="Proteomes" id="UP000279833"/>
    </source>
</evidence>
<evidence type="ECO:0000256" key="1">
    <source>
        <dbReference type="SAM" id="MobiDB-lite"/>
    </source>
</evidence>
<dbReference type="Proteomes" id="UP000279833">
    <property type="component" value="Unassembled WGS sequence"/>
</dbReference>
<evidence type="ECO:0000313" key="2">
    <source>
        <dbReference type="EMBL" id="VDP65861.1"/>
    </source>
</evidence>
<protein>
    <submittedName>
        <fullName evidence="2 4">Uncharacterized protein</fullName>
    </submittedName>
</protein>
<accession>A0A183KTR2</accession>
<feature type="region of interest" description="Disordered" evidence="1">
    <location>
        <begin position="110"/>
        <end position="149"/>
    </location>
</feature>
<evidence type="ECO:0000313" key="4">
    <source>
        <dbReference type="WBParaSite" id="SCUD_0001845501-mRNA-1"/>
    </source>
</evidence>
<sequence>MKEIRTGKTNEPSAVRTILGWTLFGPYAEPCESNRVLNYLSVKEKLEDKFEQLYSDEFKDPLSLTSSMSVEDRIASESACGVADYTRSENVSRQVHCYFLLTKSKVLKPKTEAPSANKPKSTLRKPKEKKDTKLKVKTMKRPKATVTKKPVTKILEEQVAHIRRGIEDGVEKGALV</sequence>
<name>A0A183KTR2_9TREM</name>
<reference evidence="2 3" key="2">
    <citation type="submission" date="2018-11" db="EMBL/GenBank/DDBJ databases">
        <authorList>
            <consortium name="Pathogen Informatics"/>
        </authorList>
    </citation>
    <scope>NUCLEOTIDE SEQUENCE [LARGE SCALE GENOMIC DNA]</scope>
    <source>
        <strain evidence="2">Dakar</strain>
        <strain evidence="3">Dakar, Senegal</strain>
    </source>
</reference>
<dbReference type="WBParaSite" id="SCUD_0001845501-mRNA-1">
    <property type="protein sequence ID" value="SCUD_0001845501-mRNA-1"/>
    <property type="gene ID" value="SCUD_0001845501"/>
</dbReference>
<keyword evidence="3" id="KW-1185">Reference proteome</keyword>
<reference evidence="4" key="1">
    <citation type="submission" date="2016-06" db="UniProtKB">
        <authorList>
            <consortium name="WormBaseParasite"/>
        </authorList>
    </citation>
    <scope>IDENTIFICATION</scope>
</reference>